<protein>
    <submittedName>
        <fullName evidence="3">Iron(III) transport system substrate-binding protein</fullName>
    </submittedName>
</protein>
<dbReference type="PANTHER" id="PTHR30006">
    <property type="entry name" value="THIAMINE-BINDING PERIPLASMIC PROTEIN-RELATED"/>
    <property type="match status" value="1"/>
</dbReference>
<dbReference type="PROSITE" id="PS51318">
    <property type="entry name" value="TAT"/>
    <property type="match status" value="1"/>
</dbReference>
<reference evidence="3 4" key="1">
    <citation type="submission" date="2018-05" db="EMBL/GenBank/DDBJ databases">
        <title>Genomic Encyclopedia of Type Strains, Phase IV (KMG-IV): sequencing the most valuable type-strain genomes for metagenomic binning, comparative biology and taxonomic classification.</title>
        <authorList>
            <person name="Goeker M."/>
        </authorList>
    </citation>
    <scope>NUCLEOTIDE SEQUENCE [LARGE SCALE GENOMIC DNA]</scope>
    <source>
        <strain evidence="3 4">DSM 6462</strain>
    </source>
</reference>
<name>A0A2V3UJ23_9HYPH</name>
<evidence type="ECO:0000313" key="4">
    <source>
        <dbReference type="Proteomes" id="UP000248021"/>
    </source>
</evidence>
<keyword evidence="4" id="KW-1185">Reference proteome</keyword>
<dbReference type="Gene3D" id="3.40.190.10">
    <property type="entry name" value="Periplasmic binding protein-like II"/>
    <property type="match status" value="2"/>
</dbReference>
<gene>
    <name evidence="3" type="ORF">C7450_101912</name>
</gene>
<keyword evidence="1 2" id="KW-0732">Signal</keyword>
<comment type="caution">
    <text evidence="3">The sequence shown here is derived from an EMBL/GenBank/DDBJ whole genome shotgun (WGS) entry which is preliminary data.</text>
</comment>
<evidence type="ECO:0000256" key="1">
    <source>
        <dbReference type="ARBA" id="ARBA00022729"/>
    </source>
</evidence>
<dbReference type="SUPFAM" id="SSF53850">
    <property type="entry name" value="Periplasmic binding protein-like II"/>
    <property type="match status" value="1"/>
</dbReference>
<dbReference type="GO" id="GO:0030976">
    <property type="term" value="F:thiamine pyrophosphate binding"/>
    <property type="evidence" value="ECO:0007669"/>
    <property type="project" value="TreeGrafter"/>
</dbReference>
<evidence type="ECO:0000256" key="2">
    <source>
        <dbReference type="SAM" id="SignalP"/>
    </source>
</evidence>
<dbReference type="PANTHER" id="PTHR30006:SF2">
    <property type="entry name" value="ABC TRANSPORTER SUBSTRATE-BINDING PROTEIN"/>
    <property type="match status" value="1"/>
</dbReference>
<proteinExistence type="predicted"/>
<dbReference type="GO" id="GO:0030288">
    <property type="term" value="C:outer membrane-bounded periplasmic space"/>
    <property type="evidence" value="ECO:0007669"/>
    <property type="project" value="TreeGrafter"/>
</dbReference>
<dbReference type="Pfam" id="PF13343">
    <property type="entry name" value="SBP_bac_6"/>
    <property type="match status" value="1"/>
</dbReference>
<dbReference type="AlphaFoldDB" id="A0A2V3UJ23"/>
<dbReference type="OrthoDB" id="7374867at2"/>
<evidence type="ECO:0000313" key="3">
    <source>
        <dbReference type="EMBL" id="PXW65149.1"/>
    </source>
</evidence>
<dbReference type="RefSeq" id="WP_110373135.1">
    <property type="nucleotide sequence ID" value="NZ_JAHBRY010000001.1"/>
</dbReference>
<organism evidence="3 4">
    <name type="scientific">Chelatococcus asaccharovorans</name>
    <dbReference type="NCBI Taxonomy" id="28210"/>
    <lineage>
        <taxon>Bacteria</taxon>
        <taxon>Pseudomonadati</taxon>
        <taxon>Pseudomonadota</taxon>
        <taxon>Alphaproteobacteria</taxon>
        <taxon>Hyphomicrobiales</taxon>
        <taxon>Chelatococcaceae</taxon>
        <taxon>Chelatococcus</taxon>
    </lineage>
</organism>
<dbReference type="Proteomes" id="UP000248021">
    <property type="component" value="Unassembled WGS sequence"/>
</dbReference>
<accession>A0A2V3UJ23</accession>
<dbReference type="GO" id="GO:0030975">
    <property type="term" value="F:thiamine binding"/>
    <property type="evidence" value="ECO:0007669"/>
    <property type="project" value="TreeGrafter"/>
</dbReference>
<feature type="chain" id="PRO_5016052981" evidence="2">
    <location>
        <begin position="33"/>
        <end position="348"/>
    </location>
</feature>
<feature type="signal peptide" evidence="2">
    <location>
        <begin position="1"/>
        <end position="32"/>
    </location>
</feature>
<dbReference type="EMBL" id="QJJK01000001">
    <property type="protein sequence ID" value="PXW65149.1"/>
    <property type="molecule type" value="Genomic_DNA"/>
</dbReference>
<sequence>MTMRDWVSRRRAMWLAVAGATMALAAGGPALAQGPVPAADLPALIKAAQAEGEFTFYSAATENVASRVTKAFADKYGIKAQFLRLGSAALLQRYATEAESGKIVADIILSGGNSVPFARQGIAKGWIEPLSKAGIPAVTSGEFPKAFDRDVSAIVQVQLWQFAYNNEKVKAADAPKDWPDILNPKYKGEFILPDPASSDAYVDLWAALYAKYGDEFFKKLREQDPRLFPAGVPAMQSLAAGEGAVQAPVTAPQTKAMQDKGAPLTIVRPSYTTGVEMQLILTDRAKAKSPNAARLFANFLMSAEGNKLLNAEVGNVSVYDTTAFPPEYVSPDPGNAGRKDQIRKLLGL</sequence>
<dbReference type="InterPro" id="IPR006311">
    <property type="entry name" value="TAT_signal"/>
</dbReference>
<dbReference type="GO" id="GO:0015888">
    <property type="term" value="P:thiamine transport"/>
    <property type="evidence" value="ECO:0007669"/>
    <property type="project" value="TreeGrafter"/>
</dbReference>